<feature type="transmembrane region" description="Helical" evidence="15">
    <location>
        <begin position="12"/>
        <end position="28"/>
    </location>
</feature>
<dbReference type="Proteomes" id="UP000663828">
    <property type="component" value="Unassembled WGS sequence"/>
</dbReference>
<sequence>MFGVKFQPHRSFFILGICLCLFIVYLLSSNHPTTDLKDKFAIENDENINLVDLFSYSYQLTYQAGQAIKSFKNKKENFREIFQKKSFENLPSEPVTIADLISHSILTNGLKKKFQNLQIISEEKDSINDEQFKIIQKKFNVKDKLTTIPQITNENNFLTVPLSSVAVWIDPLDATKEFTEDLTEYVMVMFCVTIDKQPTIGILYSPFTDRITWGWVGVNHSMIKRDENSLKPLHTKGVDDIIVSRSHAGQTFQLLKSIYRDKQYKIIPAAGSGYKTVQILEDYADYYLHITPIKKWDLCAPDAILRANQGTMTTLKNQTISYDHSKKDMLVVDGILATHQRNHGEILNFLANSNLTKYLSKKKKTD</sequence>
<dbReference type="GO" id="GO:0052834">
    <property type="term" value="F:inositol monophosphate phosphatase activity"/>
    <property type="evidence" value="ECO:0007669"/>
    <property type="project" value="UniProtKB-EC"/>
</dbReference>
<evidence type="ECO:0000313" key="17">
    <source>
        <dbReference type="EMBL" id="CAF1468437.1"/>
    </source>
</evidence>
<keyword evidence="11 15" id="KW-1133">Transmembrane helix</keyword>
<comment type="pathway">
    <text evidence="4">Polyol metabolism; myo-inositol biosynthesis; myo-inositol from D-glucose 6-phosphate: step 2/2.</text>
</comment>
<dbReference type="GO" id="GO:0008254">
    <property type="term" value="F:3'-nucleotidase activity"/>
    <property type="evidence" value="ECO:0007669"/>
    <property type="project" value="TreeGrafter"/>
</dbReference>
<evidence type="ECO:0000256" key="9">
    <source>
        <dbReference type="ARBA" id="ARBA00022801"/>
    </source>
</evidence>
<gene>
    <name evidence="16" type="ORF">EDS130_LOCUS31116</name>
    <name evidence="17" type="ORF">XAT740_LOCUS37832</name>
</gene>
<reference evidence="16" key="1">
    <citation type="submission" date="2021-02" db="EMBL/GenBank/DDBJ databases">
        <authorList>
            <person name="Nowell W R."/>
        </authorList>
    </citation>
    <scope>NUCLEOTIDE SEQUENCE</scope>
</reference>
<keyword evidence="12 15" id="KW-0472">Membrane</keyword>
<keyword evidence="18" id="KW-1185">Reference proteome</keyword>
<evidence type="ECO:0000256" key="3">
    <source>
        <dbReference type="ARBA" id="ARBA00004167"/>
    </source>
</evidence>
<dbReference type="Proteomes" id="UP000663852">
    <property type="component" value="Unassembled WGS sequence"/>
</dbReference>
<dbReference type="InterPro" id="IPR050725">
    <property type="entry name" value="CysQ/Inositol_MonoPase"/>
</dbReference>
<dbReference type="FunFam" id="3.30.540.10:FF:000012">
    <property type="entry name" value="Blast:Putative inositol monophosphatase 3"/>
    <property type="match status" value="1"/>
</dbReference>
<dbReference type="Pfam" id="PF00459">
    <property type="entry name" value="Inositol_P"/>
    <property type="match status" value="1"/>
</dbReference>
<comment type="catalytic activity">
    <reaction evidence="1">
        <text>a myo-inositol phosphate + H2O = myo-inositol + phosphate</text>
        <dbReference type="Rhea" id="RHEA:24056"/>
        <dbReference type="ChEBI" id="CHEBI:15377"/>
        <dbReference type="ChEBI" id="CHEBI:17268"/>
        <dbReference type="ChEBI" id="CHEBI:43474"/>
        <dbReference type="ChEBI" id="CHEBI:84139"/>
        <dbReference type="EC" id="3.1.3.25"/>
    </reaction>
</comment>
<dbReference type="AlphaFoldDB" id="A0A815EEY5"/>
<evidence type="ECO:0000256" key="8">
    <source>
        <dbReference type="ARBA" id="ARBA00022723"/>
    </source>
</evidence>
<evidence type="ECO:0000313" key="18">
    <source>
        <dbReference type="Proteomes" id="UP000663828"/>
    </source>
</evidence>
<comment type="subcellular location">
    <subcellularLocation>
        <location evidence="3">Membrane</location>
        <topology evidence="3">Single-pass membrane protein</topology>
    </subcellularLocation>
</comment>
<dbReference type="SUPFAM" id="SSF56655">
    <property type="entry name" value="Carbohydrate phosphatase"/>
    <property type="match status" value="1"/>
</dbReference>
<name>A0A815EEY5_ADIRI</name>
<evidence type="ECO:0000256" key="10">
    <source>
        <dbReference type="ARBA" id="ARBA00022842"/>
    </source>
</evidence>
<evidence type="ECO:0000256" key="4">
    <source>
        <dbReference type="ARBA" id="ARBA00005152"/>
    </source>
</evidence>
<evidence type="ECO:0000313" key="19">
    <source>
        <dbReference type="Proteomes" id="UP000663852"/>
    </source>
</evidence>
<feature type="binding site" evidence="14">
    <location>
        <position position="122"/>
    </location>
    <ligand>
        <name>Mg(2+)</name>
        <dbReference type="ChEBI" id="CHEBI:18420"/>
        <label>1</label>
        <note>catalytic</note>
    </ligand>
</feature>
<dbReference type="EMBL" id="CAJNOJ010000224">
    <property type="protein sequence ID" value="CAF1310516.1"/>
    <property type="molecule type" value="Genomic_DNA"/>
</dbReference>
<dbReference type="EMBL" id="CAJNOR010004016">
    <property type="protein sequence ID" value="CAF1468437.1"/>
    <property type="molecule type" value="Genomic_DNA"/>
</dbReference>
<comment type="caution">
    <text evidence="16">The sequence shown here is derived from an EMBL/GenBank/DDBJ whole genome shotgun (WGS) entry which is preliminary data.</text>
</comment>
<evidence type="ECO:0000256" key="2">
    <source>
        <dbReference type="ARBA" id="ARBA00001946"/>
    </source>
</evidence>
<dbReference type="PANTHER" id="PTHR43028">
    <property type="entry name" value="3'(2'),5'-BISPHOSPHATE NUCLEOTIDASE 1"/>
    <property type="match status" value="1"/>
</dbReference>
<evidence type="ECO:0000256" key="11">
    <source>
        <dbReference type="ARBA" id="ARBA00022989"/>
    </source>
</evidence>
<evidence type="ECO:0000256" key="5">
    <source>
        <dbReference type="ARBA" id="ARBA00009759"/>
    </source>
</evidence>
<dbReference type="Gene3D" id="3.40.190.80">
    <property type="match status" value="1"/>
</dbReference>
<evidence type="ECO:0000256" key="6">
    <source>
        <dbReference type="ARBA" id="ARBA00013106"/>
    </source>
</evidence>
<dbReference type="InterPro" id="IPR000760">
    <property type="entry name" value="Inositol_monophosphatase-like"/>
</dbReference>
<keyword evidence="8 14" id="KW-0479">Metal-binding</keyword>
<comment type="cofactor">
    <cofactor evidence="2 14">
        <name>Mg(2+)</name>
        <dbReference type="ChEBI" id="CHEBI:18420"/>
    </cofactor>
</comment>
<feature type="binding site" evidence="14">
    <location>
        <position position="170"/>
    </location>
    <ligand>
        <name>Mg(2+)</name>
        <dbReference type="ChEBI" id="CHEBI:18420"/>
        <label>1</label>
        <note>catalytic</note>
    </ligand>
</feature>
<dbReference type="GO" id="GO:0005737">
    <property type="term" value="C:cytoplasm"/>
    <property type="evidence" value="ECO:0007669"/>
    <property type="project" value="UniProtKB-ARBA"/>
</dbReference>
<dbReference type="GO" id="GO:0016020">
    <property type="term" value="C:membrane"/>
    <property type="evidence" value="ECO:0007669"/>
    <property type="project" value="UniProtKB-SubCell"/>
</dbReference>
<feature type="binding site" evidence="14">
    <location>
        <position position="172"/>
    </location>
    <ligand>
        <name>Mg(2+)</name>
        <dbReference type="ChEBI" id="CHEBI:18420"/>
        <label>1</label>
        <note>catalytic</note>
    </ligand>
</feature>
<dbReference type="Gene3D" id="3.30.540.10">
    <property type="entry name" value="Fructose-1,6-Bisphosphatase, subunit A, domain 1"/>
    <property type="match status" value="1"/>
</dbReference>
<organism evidence="16 19">
    <name type="scientific">Adineta ricciae</name>
    <name type="common">Rotifer</name>
    <dbReference type="NCBI Taxonomy" id="249248"/>
    <lineage>
        <taxon>Eukaryota</taxon>
        <taxon>Metazoa</taxon>
        <taxon>Spiralia</taxon>
        <taxon>Gnathifera</taxon>
        <taxon>Rotifera</taxon>
        <taxon>Eurotatoria</taxon>
        <taxon>Bdelloidea</taxon>
        <taxon>Adinetida</taxon>
        <taxon>Adinetidae</taxon>
        <taxon>Adineta</taxon>
    </lineage>
</organism>
<evidence type="ECO:0000256" key="15">
    <source>
        <dbReference type="SAM" id="Phobius"/>
    </source>
</evidence>
<evidence type="ECO:0000256" key="1">
    <source>
        <dbReference type="ARBA" id="ARBA00001033"/>
    </source>
</evidence>
<feature type="binding site" evidence="14">
    <location>
        <position position="297"/>
    </location>
    <ligand>
        <name>Mg(2+)</name>
        <dbReference type="ChEBI" id="CHEBI:18420"/>
        <label>1</label>
        <note>catalytic</note>
    </ligand>
</feature>
<comment type="similarity">
    <text evidence="5">Belongs to the inositol monophosphatase superfamily.</text>
</comment>
<proteinExistence type="inferred from homology"/>
<keyword evidence="7 15" id="KW-0812">Transmembrane</keyword>
<evidence type="ECO:0000256" key="12">
    <source>
        <dbReference type="ARBA" id="ARBA00023136"/>
    </source>
</evidence>
<dbReference type="PANTHER" id="PTHR43028:SF4">
    <property type="entry name" value="INOSITOL MONOPHOSPHATASE 3"/>
    <property type="match status" value="1"/>
</dbReference>
<dbReference type="GO" id="GO:0012505">
    <property type="term" value="C:endomembrane system"/>
    <property type="evidence" value="ECO:0007669"/>
    <property type="project" value="TreeGrafter"/>
</dbReference>
<dbReference type="OrthoDB" id="74460at2759"/>
<dbReference type="GO" id="GO:0046872">
    <property type="term" value="F:metal ion binding"/>
    <property type="evidence" value="ECO:0007669"/>
    <property type="project" value="UniProtKB-KW"/>
</dbReference>
<dbReference type="EC" id="3.1.3.25" evidence="6"/>
<protein>
    <recommendedName>
        <fullName evidence="6">inositol-phosphate phosphatase</fullName>
        <ecNumber evidence="6">3.1.3.25</ecNumber>
    </recommendedName>
    <alternativeName>
        <fullName evidence="13">Myo-inositol monophosphatase A3</fullName>
    </alternativeName>
</protein>
<accession>A0A815EEY5</accession>
<evidence type="ECO:0000256" key="13">
    <source>
        <dbReference type="ARBA" id="ARBA00042119"/>
    </source>
</evidence>
<feature type="binding site" evidence="14">
    <location>
        <position position="173"/>
    </location>
    <ligand>
        <name>Mg(2+)</name>
        <dbReference type="ChEBI" id="CHEBI:18420"/>
        <label>1</label>
        <note>catalytic</note>
    </ligand>
</feature>
<evidence type="ECO:0000313" key="16">
    <source>
        <dbReference type="EMBL" id="CAF1310516.1"/>
    </source>
</evidence>
<keyword evidence="9" id="KW-0378">Hydrolase</keyword>
<evidence type="ECO:0000256" key="7">
    <source>
        <dbReference type="ARBA" id="ARBA00022692"/>
    </source>
</evidence>
<keyword evidence="10 14" id="KW-0460">Magnesium</keyword>
<evidence type="ECO:0000256" key="14">
    <source>
        <dbReference type="PIRSR" id="PIRSR600760-2"/>
    </source>
</evidence>